<keyword evidence="10" id="KW-1185">Reference proteome</keyword>
<feature type="transmembrane region" description="Helical" evidence="8">
    <location>
        <begin position="190"/>
        <end position="210"/>
    </location>
</feature>
<evidence type="ECO:0000256" key="3">
    <source>
        <dbReference type="ARBA" id="ARBA00022692"/>
    </source>
</evidence>
<dbReference type="RefSeq" id="WP_229639488.1">
    <property type="nucleotide sequence ID" value="NZ_JADWDC010000009.1"/>
</dbReference>
<keyword evidence="5" id="KW-0573">Peptidoglycan synthesis</keyword>
<keyword evidence="3 8" id="KW-0812">Transmembrane</keyword>
<dbReference type="PANTHER" id="PTHR47019">
    <property type="entry name" value="LIPID II FLIPPASE MURJ"/>
    <property type="match status" value="1"/>
</dbReference>
<evidence type="ECO:0008006" key="11">
    <source>
        <dbReference type="Google" id="ProtNLM"/>
    </source>
</evidence>
<sequence>MLFKYRVNKIWQSSTKKVMILTCFGMMFGFLMDLLLAARLGVNEATDAYIVAISLPILIDTVTREGTQSSMTPLLVEQKANLQPDEFHNFTSRLFNLGIAIGIFLTLVIEILAPLIVMFIAPGLSAGGKAEALSILRLCAPLILFTPCITVMSVLLNSQKRFGMVALRNAIAPATVVLFMLLAWRQTNTTSWMALGYLTGFAFFFTILFVEVRKTGFRHQWTQWISRDDLKTIYQAVSLPTLGFVLRQSLRLIERSLASIAAVGGVASYYFALRIFSAIQTLIGSSIATTGLPTITEYILAGQKYKLITFLRRKITKIFLVTFPIVLTVLFFNKPLVALVYGRGVFDGNAVEQTAQVFLWLGLGLSIDCIIPILQSTLYANKRYELVFNNMVISTIANVALAYILANLIGLIGLAIAVLISNIITIVNLIYLNRKVLKAH</sequence>
<dbReference type="GO" id="GO:0008360">
    <property type="term" value="P:regulation of cell shape"/>
    <property type="evidence" value="ECO:0007669"/>
    <property type="project" value="UniProtKB-KW"/>
</dbReference>
<dbReference type="Pfam" id="PF03023">
    <property type="entry name" value="MurJ"/>
    <property type="match status" value="1"/>
</dbReference>
<dbReference type="GO" id="GO:0005886">
    <property type="term" value="C:plasma membrane"/>
    <property type="evidence" value="ECO:0007669"/>
    <property type="project" value="UniProtKB-SubCell"/>
</dbReference>
<reference evidence="9" key="1">
    <citation type="journal article" date="2021" name="Antonie Van Leeuwenhoek">
        <title>Draft genome and description of Waterburya agarophytonicola gen. nov. sp. nov. (Pleurocapsales, Cyanobacteria): a seaweed symbiont.</title>
        <authorList>
            <person name="Bonthond G."/>
            <person name="Shalygin S."/>
            <person name="Bayer T."/>
            <person name="Weinberger F."/>
        </authorList>
    </citation>
    <scope>NUCLEOTIDE SEQUENCE</scope>
    <source>
        <strain evidence="9">KI4</strain>
    </source>
</reference>
<comment type="subcellular location">
    <subcellularLocation>
        <location evidence="1">Cell membrane</location>
        <topology evidence="1">Multi-pass membrane protein</topology>
    </subcellularLocation>
</comment>
<comment type="caution">
    <text evidence="9">The sequence shown here is derived from an EMBL/GenBank/DDBJ whole genome shotgun (WGS) entry which is preliminary data.</text>
</comment>
<evidence type="ECO:0000313" key="10">
    <source>
        <dbReference type="Proteomes" id="UP000729733"/>
    </source>
</evidence>
<organism evidence="9 10">
    <name type="scientific">Waterburya agarophytonicola KI4</name>
    <dbReference type="NCBI Taxonomy" id="2874699"/>
    <lineage>
        <taxon>Bacteria</taxon>
        <taxon>Bacillati</taxon>
        <taxon>Cyanobacteriota</taxon>
        <taxon>Cyanophyceae</taxon>
        <taxon>Pleurocapsales</taxon>
        <taxon>Hyellaceae</taxon>
        <taxon>Waterburya</taxon>
        <taxon>Waterburya agarophytonicola</taxon>
    </lineage>
</organism>
<dbReference type="EMBL" id="JADWDC010000009">
    <property type="protein sequence ID" value="MCC0176450.1"/>
    <property type="molecule type" value="Genomic_DNA"/>
</dbReference>
<feature type="transmembrane region" description="Helical" evidence="8">
    <location>
        <begin position="94"/>
        <end position="121"/>
    </location>
</feature>
<evidence type="ECO:0000313" key="9">
    <source>
        <dbReference type="EMBL" id="MCC0176450.1"/>
    </source>
</evidence>
<evidence type="ECO:0000256" key="7">
    <source>
        <dbReference type="ARBA" id="ARBA00023136"/>
    </source>
</evidence>
<protein>
    <recommendedName>
        <fullName evidence="11">Polysaccharide biosynthesis protein C-terminal domain-containing protein</fullName>
    </recommendedName>
</protein>
<dbReference type="InterPro" id="IPR004268">
    <property type="entry name" value="MurJ"/>
</dbReference>
<dbReference type="InterPro" id="IPR051050">
    <property type="entry name" value="Lipid_II_flippase_MurJ/MviN"/>
</dbReference>
<feature type="transmembrane region" description="Helical" evidence="8">
    <location>
        <begin position="20"/>
        <end position="42"/>
    </location>
</feature>
<feature type="transmembrane region" description="Helical" evidence="8">
    <location>
        <begin position="354"/>
        <end position="374"/>
    </location>
</feature>
<name>A0A964BRF3_9CYAN</name>
<evidence type="ECO:0000256" key="8">
    <source>
        <dbReference type="SAM" id="Phobius"/>
    </source>
</evidence>
<keyword evidence="7 8" id="KW-0472">Membrane</keyword>
<dbReference type="PRINTS" id="PR01806">
    <property type="entry name" value="VIRFACTRMVIN"/>
</dbReference>
<feature type="transmembrane region" description="Helical" evidence="8">
    <location>
        <begin position="282"/>
        <end position="300"/>
    </location>
</feature>
<feature type="transmembrane region" description="Helical" evidence="8">
    <location>
        <begin position="411"/>
        <end position="432"/>
    </location>
</feature>
<keyword evidence="6 8" id="KW-1133">Transmembrane helix</keyword>
<keyword evidence="4" id="KW-0133">Cell shape</keyword>
<dbReference type="Proteomes" id="UP000729733">
    <property type="component" value="Unassembled WGS sequence"/>
</dbReference>
<gene>
    <name evidence="9" type="ORF">I4641_05590</name>
</gene>
<evidence type="ECO:0000256" key="4">
    <source>
        <dbReference type="ARBA" id="ARBA00022960"/>
    </source>
</evidence>
<feature type="transmembrane region" description="Helical" evidence="8">
    <location>
        <begin position="320"/>
        <end position="342"/>
    </location>
</feature>
<dbReference type="GO" id="GO:0015648">
    <property type="term" value="F:lipid-linked peptidoglycan transporter activity"/>
    <property type="evidence" value="ECO:0007669"/>
    <property type="project" value="TreeGrafter"/>
</dbReference>
<dbReference type="AlphaFoldDB" id="A0A964BRF3"/>
<feature type="transmembrane region" description="Helical" evidence="8">
    <location>
        <begin position="165"/>
        <end position="184"/>
    </location>
</feature>
<evidence type="ECO:0000256" key="2">
    <source>
        <dbReference type="ARBA" id="ARBA00022475"/>
    </source>
</evidence>
<proteinExistence type="predicted"/>
<dbReference type="GO" id="GO:0009252">
    <property type="term" value="P:peptidoglycan biosynthetic process"/>
    <property type="evidence" value="ECO:0007669"/>
    <property type="project" value="UniProtKB-KW"/>
</dbReference>
<feature type="transmembrane region" description="Helical" evidence="8">
    <location>
        <begin position="386"/>
        <end position="405"/>
    </location>
</feature>
<feature type="transmembrane region" description="Helical" evidence="8">
    <location>
        <begin position="133"/>
        <end position="156"/>
    </location>
</feature>
<evidence type="ECO:0000256" key="5">
    <source>
        <dbReference type="ARBA" id="ARBA00022984"/>
    </source>
</evidence>
<dbReference type="PANTHER" id="PTHR47019:SF1">
    <property type="entry name" value="LIPID II FLIPPASE MURJ"/>
    <property type="match status" value="1"/>
</dbReference>
<evidence type="ECO:0000256" key="6">
    <source>
        <dbReference type="ARBA" id="ARBA00022989"/>
    </source>
</evidence>
<accession>A0A964BRF3</accession>
<evidence type="ECO:0000256" key="1">
    <source>
        <dbReference type="ARBA" id="ARBA00004651"/>
    </source>
</evidence>
<dbReference type="GO" id="GO:0034204">
    <property type="term" value="P:lipid translocation"/>
    <property type="evidence" value="ECO:0007669"/>
    <property type="project" value="TreeGrafter"/>
</dbReference>
<keyword evidence="2" id="KW-1003">Cell membrane</keyword>
<feature type="transmembrane region" description="Helical" evidence="8">
    <location>
        <begin position="257"/>
        <end position="276"/>
    </location>
</feature>